<organism evidence="13 14">
    <name type="scientific">Chitinophaga horti</name>
    <dbReference type="NCBI Taxonomy" id="2920382"/>
    <lineage>
        <taxon>Bacteria</taxon>
        <taxon>Pseudomonadati</taxon>
        <taxon>Bacteroidota</taxon>
        <taxon>Chitinophagia</taxon>
        <taxon>Chitinophagales</taxon>
        <taxon>Chitinophagaceae</taxon>
        <taxon>Chitinophaga</taxon>
    </lineage>
</organism>
<dbReference type="SUPFAM" id="SSF56796">
    <property type="entry name" value="Dehydroquinate synthase-like"/>
    <property type="match status" value="1"/>
</dbReference>
<feature type="domain" description="3-dehydroquinate synthase C-terminal" evidence="12">
    <location>
        <begin position="170"/>
        <end position="308"/>
    </location>
</feature>
<evidence type="ECO:0000256" key="8">
    <source>
        <dbReference type="ARBA" id="ARBA00023239"/>
    </source>
</evidence>
<evidence type="ECO:0000256" key="6">
    <source>
        <dbReference type="ARBA" id="ARBA00022833"/>
    </source>
</evidence>
<evidence type="ECO:0000256" key="10">
    <source>
        <dbReference type="NCBIfam" id="TIGR01357"/>
    </source>
</evidence>
<keyword evidence="5" id="KW-0547">Nucleotide-binding</keyword>
<comment type="function">
    <text evidence="3">Catalyzes the conversion of 3-deoxy-D-arabino-heptulosonate 7-phosphate (DAHP) to dehydroquinate (DHQ).</text>
</comment>
<dbReference type="PANTHER" id="PTHR43622:SF1">
    <property type="entry name" value="3-DEHYDROQUINATE SYNTHASE"/>
    <property type="match status" value="1"/>
</dbReference>
<keyword evidence="9" id="KW-0170">Cobalt</keyword>
<keyword evidence="4" id="KW-0479">Metal-binding</keyword>
<dbReference type="EC" id="4.2.3.4" evidence="10"/>
<dbReference type="Proteomes" id="UP001162741">
    <property type="component" value="Chromosome"/>
</dbReference>
<dbReference type="PANTHER" id="PTHR43622">
    <property type="entry name" value="3-DEHYDROQUINATE SYNTHASE"/>
    <property type="match status" value="1"/>
</dbReference>
<evidence type="ECO:0000313" key="13">
    <source>
        <dbReference type="EMBL" id="UYQ93947.1"/>
    </source>
</evidence>
<dbReference type="PIRSF" id="PIRSF001455">
    <property type="entry name" value="DHQ_synth"/>
    <property type="match status" value="1"/>
</dbReference>
<evidence type="ECO:0000313" key="14">
    <source>
        <dbReference type="Proteomes" id="UP001162741"/>
    </source>
</evidence>
<evidence type="ECO:0000256" key="3">
    <source>
        <dbReference type="ARBA" id="ARBA00003485"/>
    </source>
</evidence>
<dbReference type="InterPro" id="IPR056179">
    <property type="entry name" value="DHQS_C"/>
</dbReference>
<evidence type="ECO:0000259" key="12">
    <source>
        <dbReference type="Pfam" id="PF24621"/>
    </source>
</evidence>
<dbReference type="NCBIfam" id="TIGR01357">
    <property type="entry name" value="aroB"/>
    <property type="match status" value="1"/>
</dbReference>
<name>A0ABY6J6R1_9BACT</name>
<protein>
    <recommendedName>
        <fullName evidence="10">3-dehydroquinate synthase</fullName>
        <ecNumber evidence="10">4.2.3.4</ecNumber>
    </recommendedName>
</protein>
<keyword evidence="14" id="KW-1185">Reference proteome</keyword>
<reference evidence="13" key="1">
    <citation type="submission" date="2022-10" db="EMBL/GenBank/DDBJ databases">
        <title>Chitinophaga sp. nov., isolated from soil.</title>
        <authorList>
            <person name="Jeon C.O."/>
        </authorList>
    </citation>
    <scope>NUCLEOTIDE SEQUENCE</scope>
    <source>
        <strain evidence="13">R8</strain>
    </source>
</reference>
<dbReference type="RefSeq" id="WP_264281922.1">
    <property type="nucleotide sequence ID" value="NZ_CP107006.1"/>
</dbReference>
<evidence type="ECO:0000256" key="5">
    <source>
        <dbReference type="ARBA" id="ARBA00022741"/>
    </source>
</evidence>
<dbReference type="EMBL" id="CP107006">
    <property type="protein sequence ID" value="UYQ93947.1"/>
    <property type="molecule type" value="Genomic_DNA"/>
</dbReference>
<sequence>MTTTLSYKFQTQQTDYYLNADLQQLDKYVDKTRSILLLDENVDEHYGETLKGWRKLVIPDGEEHKSMEVVEQVINGLIELEADRKTMLIGIGGGMVTDMTGFAASIYMRGIPFGFVPTTLLAQVDAAIGGKNGVSHGMHKNMLGTINQPKFIFFDYSLPSTMPDDEWHNGFAEVIKYAAIQDAALFNYLEENRELALNRSVEVLQFLVERSVQIKTKIVLEDEFENGSRRWLNFGHTLGHAVEKIEGIAHGRAVAIGMVAAAKFSEKLKGLPTEHTNRLIRLINDYHLPVTLTSDREQVFNIFKLDKKREKDFIHFILLEEIGKAVTHPILIDDLKQLLDEL</sequence>
<gene>
    <name evidence="13" type="primary">aroB</name>
    <name evidence="13" type="ORF">MKQ68_02410</name>
</gene>
<evidence type="ECO:0000256" key="2">
    <source>
        <dbReference type="ARBA" id="ARBA00001941"/>
    </source>
</evidence>
<evidence type="ECO:0000256" key="7">
    <source>
        <dbReference type="ARBA" id="ARBA00023027"/>
    </source>
</evidence>
<feature type="domain" description="3-dehydroquinate synthase N-terminal" evidence="11">
    <location>
        <begin position="56"/>
        <end position="168"/>
    </location>
</feature>
<evidence type="ECO:0000256" key="4">
    <source>
        <dbReference type="ARBA" id="ARBA00022723"/>
    </source>
</evidence>
<keyword evidence="8 13" id="KW-0456">Lyase</keyword>
<dbReference type="Gene3D" id="1.20.1090.10">
    <property type="entry name" value="Dehydroquinate synthase-like - alpha domain"/>
    <property type="match status" value="1"/>
</dbReference>
<evidence type="ECO:0000259" key="11">
    <source>
        <dbReference type="Pfam" id="PF01761"/>
    </source>
</evidence>
<dbReference type="InterPro" id="IPR016037">
    <property type="entry name" value="DHQ_synth_AroB"/>
</dbReference>
<dbReference type="Pfam" id="PF24621">
    <property type="entry name" value="DHQS_C"/>
    <property type="match status" value="1"/>
</dbReference>
<comment type="cofactor">
    <cofactor evidence="1">
        <name>NAD(+)</name>
        <dbReference type="ChEBI" id="CHEBI:57540"/>
    </cofactor>
</comment>
<dbReference type="InterPro" id="IPR050071">
    <property type="entry name" value="Dehydroquinate_synthase"/>
</dbReference>
<dbReference type="GO" id="GO:0003856">
    <property type="term" value="F:3-dehydroquinate synthase activity"/>
    <property type="evidence" value="ECO:0007669"/>
    <property type="project" value="UniProtKB-EC"/>
</dbReference>
<accession>A0ABY6J6R1</accession>
<evidence type="ECO:0000256" key="1">
    <source>
        <dbReference type="ARBA" id="ARBA00001911"/>
    </source>
</evidence>
<proteinExistence type="predicted"/>
<dbReference type="CDD" id="cd08195">
    <property type="entry name" value="DHQS"/>
    <property type="match status" value="1"/>
</dbReference>
<keyword evidence="7" id="KW-0520">NAD</keyword>
<evidence type="ECO:0000256" key="9">
    <source>
        <dbReference type="ARBA" id="ARBA00023285"/>
    </source>
</evidence>
<dbReference type="Pfam" id="PF01761">
    <property type="entry name" value="DHQ_synthase"/>
    <property type="match status" value="1"/>
</dbReference>
<dbReference type="Gene3D" id="3.40.50.1970">
    <property type="match status" value="1"/>
</dbReference>
<dbReference type="InterPro" id="IPR030963">
    <property type="entry name" value="DHQ_synth_fam"/>
</dbReference>
<dbReference type="InterPro" id="IPR030960">
    <property type="entry name" value="DHQS/DOIS_N"/>
</dbReference>
<keyword evidence="6" id="KW-0862">Zinc</keyword>
<comment type="cofactor">
    <cofactor evidence="2">
        <name>Co(2+)</name>
        <dbReference type="ChEBI" id="CHEBI:48828"/>
    </cofactor>
</comment>